<dbReference type="Proteomes" id="UP000316292">
    <property type="component" value="Unassembled WGS sequence"/>
</dbReference>
<comment type="similarity">
    <text evidence="1 2">Belongs to the UPF0235 family.</text>
</comment>
<name>A0A538S745_UNCEI</name>
<dbReference type="NCBIfam" id="TIGR00251">
    <property type="entry name" value="DUF167 family protein"/>
    <property type="match status" value="1"/>
</dbReference>
<evidence type="ECO:0000256" key="1">
    <source>
        <dbReference type="ARBA" id="ARBA00010364"/>
    </source>
</evidence>
<dbReference type="AlphaFoldDB" id="A0A538S745"/>
<dbReference type="SUPFAM" id="SSF69786">
    <property type="entry name" value="YggU-like"/>
    <property type="match status" value="1"/>
</dbReference>
<evidence type="ECO:0000256" key="2">
    <source>
        <dbReference type="HAMAP-Rule" id="MF_00634"/>
    </source>
</evidence>
<dbReference type="EMBL" id="VBOR01000122">
    <property type="protein sequence ID" value="TMQ47207.1"/>
    <property type="molecule type" value="Genomic_DNA"/>
</dbReference>
<accession>A0A538S745</accession>
<evidence type="ECO:0000313" key="4">
    <source>
        <dbReference type="Proteomes" id="UP000316292"/>
    </source>
</evidence>
<dbReference type="HAMAP" id="MF_00634">
    <property type="entry name" value="UPF0235"/>
    <property type="match status" value="1"/>
</dbReference>
<dbReference type="Pfam" id="PF02594">
    <property type="entry name" value="DUF167"/>
    <property type="match status" value="1"/>
</dbReference>
<dbReference type="InterPro" id="IPR036591">
    <property type="entry name" value="YggU-like_sf"/>
</dbReference>
<gene>
    <name evidence="3" type="ORF">E6K71_10640</name>
</gene>
<dbReference type="PANTHER" id="PTHR13420">
    <property type="entry name" value="UPF0235 PROTEIN C15ORF40"/>
    <property type="match status" value="1"/>
</dbReference>
<comment type="caution">
    <text evidence="3">The sequence shown here is derived from an EMBL/GenBank/DDBJ whole genome shotgun (WGS) entry which is preliminary data.</text>
</comment>
<dbReference type="SMART" id="SM01152">
    <property type="entry name" value="DUF167"/>
    <property type="match status" value="1"/>
</dbReference>
<reference evidence="3 4" key="1">
    <citation type="journal article" date="2019" name="Nat. Microbiol.">
        <title>Mediterranean grassland soil C-N compound turnover is dependent on rainfall and depth, and is mediated by genomically divergent microorganisms.</title>
        <authorList>
            <person name="Diamond S."/>
            <person name="Andeer P.F."/>
            <person name="Li Z."/>
            <person name="Crits-Christoph A."/>
            <person name="Burstein D."/>
            <person name="Anantharaman K."/>
            <person name="Lane K.R."/>
            <person name="Thomas B.C."/>
            <person name="Pan C."/>
            <person name="Northen T.R."/>
            <person name="Banfield J.F."/>
        </authorList>
    </citation>
    <scope>NUCLEOTIDE SEQUENCE [LARGE SCALE GENOMIC DNA]</scope>
    <source>
        <strain evidence="3">WS_1</strain>
    </source>
</reference>
<organism evidence="3 4">
    <name type="scientific">Eiseniibacteriota bacterium</name>
    <dbReference type="NCBI Taxonomy" id="2212470"/>
    <lineage>
        <taxon>Bacteria</taxon>
        <taxon>Candidatus Eiseniibacteriota</taxon>
    </lineage>
</organism>
<dbReference type="GO" id="GO:0005737">
    <property type="term" value="C:cytoplasm"/>
    <property type="evidence" value="ECO:0007669"/>
    <property type="project" value="TreeGrafter"/>
</dbReference>
<dbReference type="InterPro" id="IPR003746">
    <property type="entry name" value="DUF167"/>
</dbReference>
<evidence type="ECO:0000313" key="3">
    <source>
        <dbReference type="EMBL" id="TMQ47207.1"/>
    </source>
</evidence>
<dbReference type="Gene3D" id="3.30.1200.10">
    <property type="entry name" value="YggU-like"/>
    <property type="match status" value="1"/>
</dbReference>
<proteinExistence type="inferred from homology"/>
<dbReference type="PANTHER" id="PTHR13420:SF7">
    <property type="entry name" value="UPF0235 PROTEIN C15ORF40"/>
    <property type="match status" value="1"/>
</dbReference>
<sequence length="89" mass="9646">MRLKLRVTPKSRADEIVGMREDGALHVRVSAAPESGKANDAVIRLLRQVLGLPGSAVRLKAGASSRDKWVELDGIDAAELTRRLGTDRT</sequence>
<protein>
    <recommendedName>
        <fullName evidence="2">UPF0235 protein E6K71_10640</fullName>
    </recommendedName>
</protein>